<dbReference type="InterPro" id="IPR040788">
    <property type="entry name" value="HEPN_MAE_28990"/>
</dbReference>
<evidence type="ECO:0000313" key="2">
    <source>
        <dbReference type="EMBL" id="AWX98711.1"/>
    </source>
</evidence>
<dbReference type="Pfam" id="PF18737">
    <property type="entry name" value="HEPN_MAE_28990"/>
    <property type="match status" value="1"/>
</dbReference>
<dbReference type="REBASE" id="253895">
    <property type="entry name" value="MprAceLORF910P"/>
</dbReference>
<proteinExistence type="predicted"/>
<accession>A0A2Z4PMJ2</accession>
<protein>
    <recommendedName>
        <fullName evidence="1">MAE-28990/MAE-18760-like HEPN domain-containing protein</fullName>
    </recommendedName>
</protein>
<feature type="domain" description="MAE-28990/MAE-18760-like HEPN" evidence="1">
    <location>
        <begin position="4"/>
        <end position="220"/>
    </location>
</feature>
<evidence type="ECO:0000259" key="1">
    <source>
        <dbReference type="Pfam" id="PF18737"/>
    </source>
</evidence>
<organism evidence="2 3">
    <name type="scientific">Marinomonas primoryensis</name>
    <dbReference type="NCBI Taxonomy" id="178399"/>
    <lineage>
        <taxon>Bacteria</taxon>
        <taxon>Pseudomonadati</taxon>
        <taxon>Pseudomonadota</taxon>
        <taxon>Gammaproteobacteria</taxon>
        <taxon>Oceanospirillales</taxon>
        <taxon>Oceanospirillaceae</taxon>
        <taxon>Marinomonas</taxon>
    </lineage>
</organism>
<dbReference type="EMBL" id="CP016181">
    <property type="protein sequence ID" value="AWX98711.1"/>
    <property type="molecule type" value="Genomic_DNA"/>
</dbReference>
<sequence>MQIILDDLTEKKEELDGYLDLIDYLDSTTLLLNDKNDLFQVNSSLVKTVKGTVYLILYNLIESTMREAILVIHEKITSKNIKFDNLRAELKHKVLLRAKNDKIDMKKMIDNMSGNIATTLHKVSLNSKKLFSGNIDSEEIKKVGKIYGFSCETNYPKTKHGTDLTTVMRHRNDLAHGNKTFSSVGAEKSAIALRQLSNEVVAYIFEISDNIEDCIDNSSYLE</sequence>
<reference evidence="2 3" key="1">
    <citation type="submission" date="2016-06" db="EMBL/GenBank/DDBJ databases">
        <title>The sequenced genome of the ice-adhering bacterium Marinomonas primoryensis, from Antarctica.</title>
        <authorList>
            <person name="Graham L."/>
            <person name="Vance T.D.R."/>
            <person name="Davies P.L."/>
        </authorList>
    </citation>
    <scope>NUCLEOTIDE SEQUENCE [LARGE SCALE GENOMIC DNA]</scope>
    <source>
        <strain evidence="2 3">AceL</strain>
    </source>
</reference>
<dbReference type="OrthoDB" id="571721at2"/>
<dbReference type="Proteomes" id="UP000249898">
    <property type="component" value="Chromosome"/>
</dbReference>
<gene>
    <name evidence="2" type="ORF">A8139_00915</name>
</gene>
<name>A0A2Z4PMJ2_9GAMM</name>
<dbReference type="RefSeq" id="WP_112134886.1">
    <property type="nucleotide sequence ID" value="NZ_CP016181.1"/>
</dbReference>
<dbReference type="AlphaFoldDB" id="A0A2Z4PMJ2"/>
<evidence type="ECO:0000313" key="3">
    <source>
        <dbReference type="Proteomes" id="UP000249898"/>
    </source>
</evidence>